<evidence type="ECO:0000313" key="1">
    <source>
        <dbReference type="EMBL" id="MFD1986516.1"/>
    </source>
</evidence>
<dbReference type="InterPro" id="IPR012334">
    <property type="entry name" value="Pectin_lyas_fold"/>
</dbReference>
<keyword evidence="2" id="KW-1185">Reference proteome</keyword>
<evidence type="ECO:0008006" key="3">
    <source>
        <dbReference type="Google" id="ProtNLM"/>
    </source>
</evidence>
<evidence type="ECO:0000313" key="2">
    <source>
        <dbReference type="Proteomes" id="UP001597405"/>
    </source>
</evidence>
<dbReference type="EMBL" id="JBHUGZ010000019">
    <property type="protein sequence ID" value="MFD1986516.1"/>
    <property type="molecule type" value="Genomic_DNA"/>
</dbReference>
<sequence>MSPIVDVFARVGAMIMISGCAQRQRPSSHSLEQEYIVLRRFLTALAFICHASVALAQSVVGPASPVIGGIATVGGAGANSAAANTVFAAPDGSPGAATMRALVAADYPLAALKANNPADLASAATVRTIPGFTNTAGDDVMNANGQHFASGCVAIEAFGGVGNGSTDTLAAWNAAVSSFRTKDICIKFGVGTYVFSDTASATPSGTAHIRIFGMGKSVTHLLWNANVAGMILTTGNEMTVEVDGLDFETGSFNTNTALAVNSSDCSGSKYASHFNDLSFRGQGNYLPSSYWTNDLLINGLSDVSATDVDFFGNRGNHTTGLTYQSSNPKTCVAIVLNVTHANFINDKIGFLYGKGAQGVTISQANFTNGLTGINVPVGSIGAAQLAVSDSQFNTTNNQILIKGDLVGCQIMNNVFTVPASPWNGIYINNASANWFTIFGNIFENTKTTGGDGIQVNANGASNVGAIAGNGFYNLGFGVGLQAGSRHWTVASNSYNHVKTNVSNSGVSNLVGVATP</sequence>
<comment type="caution">
    <text evidence="1">The sequence shown here is derived from an EMBL/GenBank/DDBJ whole genome shotgun (WGS) entry which is preliminary data.</text>
</comment>
<protein>
    <recommendedName>
        <fullName evidence="3">Pectate lyase superfamily protein domain-containing protein</fullName>
    </recommendedName>
</protein>
<dbReference type="Proteomes" id="UP001597405">
    <property type="component" value="Unassembled WGS sequence"/>
</dbReference>
<proteinExistence type="predicted"/>
<dbReference type="RefSeq" id="WP_379103756.1">
    <property type="nucleotide sequence ID" value="NZ_JBHUGZ010000019.1"/>
</dbReference>
<accession>A0ABW4UJP8</accession>
<organism evidence="1 2">
    <name type="scientific">Mesorhizobium newzealandense</name>
    <dbReference type="NCBI Taxonomy" id="1300302"/>
    <lineage>
        <taxon>Bacteria</taxon>
        <taxon>Pseudomonadati</taxon>
        <taxon>Pseudomonadota</taxon>
        <taxon>Alphaproteobacteria</taxon>
        <taxon>Hyphomicrobiales</taxon>
        <taxon>Phyllobacteriaceae</taxon>
        <taxon>Mesorhizobium</taxon>
    </lineage>
</organism>
<dbReference type="Gene3D" id="2.160.20.10">
    <property type="entry name" value="Single-stranded right-handed beta-helix, Pectin lyase-like"/>
    <property type="match status" value="1"/>
</dbReference>
<name>A0ABW4UJP8_9HYPH</name>
<reference evidence="2" key="1">
    <citation type="journal article" date="2019" name="Int. J. Syst. Evol. Microbiol.">
        <title>The Global Catalogue of Microorganisms (GCM) 10K type strain sequencing project: providing services to taxonomists for standard genome sequencing and annotation.</title>
        <authorList>
            <consortium name="The Broad Institute Genomics Platform"/>
            <consortium name="The Broad Institute Genome Sequencing Center for Infectious Disease"/>
            <person name="Wu L."/>
            <person name="Ma J."/>
        </authorList>
    </citation>
    <scope>NUCLEOTIDE SEQUENCE [LARGE SCALE GENOMIC DNA]</scope>
    <source>
        <strain evidence="2">CGMCC 1.16225</strain>
    </source>
</reference>
<gene>
    <name evidence="1" type="ORF">ACFSOZ_29180</name>
</gene>